<keyword evidence="1" id="KW-0472">Membrane</keyword>
<proteinExistence type="predicted"/>
<reference evidence="2 3" key="1">
    <citation type="submission" date="2018-11" db="EMBL/GenBank/DDBJ databases">
        <title>Chryseotalea sanarue gen. nov., sp., nov., a member of the family Cytophagaceae, isolated from a brackish lake in Hamamatsu Japan.</title>
        <authorList>
            <person name="Maejima Y."/>
            <person name="Iino T."/>
            <person name="Muraguchi Y."/>
            <person name="Fukuda K."/>
            <person name="Ohkuma M."/>
            <person name="Moriuchi R."/>
            <person name="Dohra H."/>
            <person name="Kimbara K."/>
            <person name="Shintani M."/>
        </authorList>
    </citation>
    <scope>NUCLEOTIDE SEQUENCE [LARGE SCALE GENOMIC DNA]</scope>
    <source>
        <strain evidence="2 3">Ys</strain>
    </source>
</reference>
<feature type="transmembrane region" description="Helical" evidence="1">
    <location>
        <begin position="12"/>
        <end position="36"/>
    </location>
</feature>
<evidence type="ECO:0000313" key="3">
    <source>
        <dbReference type="Proteomes" id="UP000288227"/>
    </source>
</evidence>
<gene>
    <name evidence="2" type="ORF">SanaruYs_39370</name>
</gene>
<protein>
    <submittedName>
        <fullName evidence="2">Uncharacterized protein</fullName>
    </submittedName>
</protein>
<evidence type="ECO:0000313" key="2">
    <source>
        <dbReference type="EMBL" id="GCC53692.1"/>
    </source>
</evidence>
<sequence length="127" mass="14458">MKEKIQRSLWPDLLKGFALFAISLPFTVVAILKLVYNLPNTNSFLVSLSNSIVPLYENYAFIKFMWPISPSPSVESVFTFGNFMGLAVLACSVVGFGWMSRANYNHSRLLEAKRKAQEQQLIDDYKK</sequence>
<accession>A0A401UFP4</accession>
<organism evidence="2 3">
    <name type="scientific">Chryseotalea sanaruensis</name>
    <dbReference type="NCBI Taxonomy" id="2482724"/>
    <lineage>
        <taxon>Bacteria</taxon>
        <taxon>Pseudomonadati</taxon>
        <taxon>Bacteroidota</taxon>
        <taxon>Cytophagia</taxon>
        <taxon>Cytophagales</taxon>
        <taxon>Chryseotaleaceae</taxon>
        <taxon>Chryseotalea</taxon>
    </lineage>
</organism>
<evidence type="ECO:0000256" key="1">
    <source>
        <dbReference type="SAM" id="Phobius"/>
    </source>
</evidence>
<dbReference type="RefSeq" id="WP_127124346.1">
    <property type="nucleotide sequence ID" value="NZ_BHXQ01000011.1"/>
</dbReference>
<keyword evidence="1" id="KW-1133">Transmembrane helix</keyword>
<keyword evidence="3" id="KW-1185">Reference proteome</keyword>
<dbReference type="AlphaFoldDB" id="A0A401UFP4"/>
<comment type="caution">
    <text evidence="2">The sequence shown here is derived from an EMBL/GenBank/DDBJ whole genome shotgun (WGS) entry which is preliminary data.</text>
</comment>
<keyword evidence="1" id="KW-0812">Transmembrane</keyword>
<dbReference type="Proteomes" id="UP000288227">
    <property type="component" value="Unassembled WGS sequence"/>
</dbReference>
<name>A0A401UFP4_9BACT</name>
<feature type="transmembrane region" description="Helical" evidence="1">
    <location>
        <begin position="77"/>
        <end position="99"/>
    </location>
</feature>
<dbReference type="EMBL" id="BHXQ01000011">
    <property type="protein sequence ID" value="GCC53692.1"/>
    <property type="molecule type" value="Genomic_DNA"/>
</dbReference>